<dbReference type="WBParaSite" id="RSKR_0000500900.1">
    <property type="protein sequence ID" value="RSKR_0000500900.1"/>
    <property type="gene ID" value="RSKR_0000500900"/>
</dbReference>
<reference evidence="2" key="1">
    <citation type="submission" date="2016-11" db="UniProtKB">
        <authorList>
            <consortium name="WormBaseParasite"/>
        </authorList>
    </citation>
    <scope>IDENTIFICATION</scope>
    <source>
        <strain evidence="2">KR3021</strain>
    </source>
</reference>
<name>A0AC35TWL2_9BILA</name>
<evidence type="ECO:0000313" key="2">
    <source>
        <dbReference type="WBParaSite" id="RSKR_0000500900.1"/>
    </source>
</evidence>
<sequence>MWDGNYNNKSEPIITHGKAMCTDVFFKDVLYQIRDTAFARSDMPVILSFENHCSRANQLKMAQYCIEVFGDMLLSKPLDDFPLIPGAPLPPPSRLKRKILIKNKRLKPELEKIQMEEFNKGIKAFEDDEIVENPELVSLESALPRTGSATATPPTVLPITASVGSIASNATDNASSILSLISSSSMTAGNALVSQLSFRRHHTPFQGGASEFERNASLRLPSGTNTNNNSGSVSSRSTTAMRFSFRNNLPMKNCNYSQSGSVDGYYSARLANSDQGPHPESRPRRKSTTTADQVPSFYVSNNSIASDVDVSSVLVKTSALSKPTKGTGLESKDQEEAHPELKQPKLLSKMKTGGFKKQPILTKEEEERIIAEYHYISATTQIHPLLSSLVNYAQPVKFVGFDVAEQNNMYYNMSSYSESTGLTYLKQNAPEFVNYNKKQLSRIYPKGARVDSSNFLPQIFWNAGCHMVSLNFQTPDVPMQLNQGKFEYNGNCGFLLKPDFMRRLDKSFDPFSESPVDGIIAATCSVKIISGQFLCDKKIGTYVEVEMYGLPTDTIRKEHKTKTIPGNGLNPVYNEDPFVFRKVILPDLAVLRFAVYDENSKQLGQRILPLDGLQAGYRHISLRTESNMPTTLPTLFVHIMIKTYVPDEHSGLVDILADPRAFYKPTKQEVLKNLVDDDMDVESANNSNLNTSRSENGPSMERANSQYIHGNDRTNPGTPNVGGNKGNNGVSGTGNGFSANEATKGGNLNSVKQSNDKVSDNMYYAKTITIEDIKKDKAFTKIQKKQKKEVDELKKKHQKQRESIQKQQQTNVDKLISGVSRMSKKKRETDKKSGSVSSRTSMTARSVDEGNSPESLNNDKMKSLVSNQTDEWSSLLAKQVVEEHEQKKMHVRNEFEVLRKLTMEAQKQQMAALKSNIETETNELQQSQAKKSVEHSKALSQDKNTSNKAEKERRVKETKEKNLKIFLEERRRLAIKGDRHTEQLQNRHKNQLEDLDKEMGKAIETEESSHQETLLSIQCQSVV</sequence>
<protein>
    <submittedName>
        <fullName evidence="2">Phosphoinositide phospholipase C</fullName>
    </submittedName>
</protein>
<evidence type="ECO:0000313" key="1">
    <source>
        <dbReference type="Proteomes" id="UP000095286"/>
    </source>
</evidence>
<proteinExistence type="predicted"/>
<accession>A0AC35TWL2</accession>
<dbReference type="Proteomes" id="UP000095286">
    <property type="component" value="Unplaced"/>
</dbReference>
<organism evidence="1 2">
    <name type="scientific">Rhabditophanes sp. KR3021</name>
    <dbReference type="NCBI Taxonomy" id="114890"/>
    <lineage>
        <taxon>Eukaryota</taxon>
        <taxon>Metazoa</taxon>
        <taxon>Ecdysozoa</taxon>
        <taxon>Nematoda</taxon>
        <taxon>Chromadorea</taxon>
        <taxon>Rhabditida</taxon>
        <taxon>Tylenchina</taxon>
        <taxon>Panagrolaimomorpha</taxon>
        <taxon>Strongyloidoidea</taxon>
        <taxon>Alloionematidae</taxon>
        <taxon>Rhabditophanes</taxon>
    </lineage>
</organism>